<evidence type="ECO:0000256" key="1">
    <source>
        <dbReference type="SAM" id="MobiDB-lite"/>
    </source>
</evidence>
<organism evidence="2 3">
    <name type="scientific">Nitzschia inconspicua</name>
    <dbReference type="NCBI Taxonomy" id="303405"/>
    <lineage>
        <taxon>Eukaryota</taxon>
        <taxon>Sar</taxon>
        <taxon>Stramenopiles</taxon>
        <taxon>Ochrophyta</taxon>
        <taxon>Bacillariophyta</taxon>
        <taxon>Bacillariophyceae</taxon>
        <taxon>Bacillariophycidae</taxon>
        <taxon>Bacillariales</taxon>
        <taxon>Bacillariaceae</taxon>
        <taxon>Nitzschia</taxon>
    </lineage>
</organism>
<feature type="compositionally biased region" description="Basic and acidic residues" evidence="1">
    <location>
        <begin position="106"/>
        <end position="136"/>
    </location>
</feature>
<feature type="region of interest" description="Disordered" evidence="1">
    <location>
        <begin position="106"/>
        <end position="168"/>
    </location>
</feature>
<dbReference type="AlphaFoldDB" id="A0A9K3LZM1"/>
<proteinExistence type="predicted"/>
<keyword evidence="3" id="KW-1185">Reference proteome</keyword>
<gene>
    <name evidence="2" type="ORF">IV203_027877</name>
</gene>
<dbReference type="EMBL" id="JAGRRH010000005">
    <property type="protein sequence ID" value="KAG7370131.1"/>
    <property type="molecule type" value="Genomic_DNA"/>
</dbReference>
<evidence type="ECO:0000313" key="2">
    <source>
        <dbReference type="EMBL" id="KAG7370131.1"/>
    </source>
</evidence>
<name>A0A9K3LZM1_9STRA</name>
<comment type="caution">
    <text evidence="2">The sequence shown here is derived from an EMBL/GenBank/DDBJ whole genome shotgun (WGS) entry which is preliminary data.</text>
</comment>
<sequence length="168" mass="19716">MLRGRYPFQTGCRGKLRLPATVNQEKFVVRFFQKEDGRRKSFSLPGYLDPEIMREAQKMMNDPAFQAQMKKVTESPAFKQHMQAQQEILKDPKKVKELEKKMQEKLKEGNELLEKTKAERDAKERVKKDDENENDVKSNQTEDEEEKKPAAKTEDEDEMPDIPNLNLN</sequence>
<evidence type="ECO:0000313" key="3">
    <source>
        <dbReference type="Proteomes" id="UP000693970"/>
    </source>
</evidence>
<reference evidence="2" key="1">
    <citation type="journal article" date="2021" name="Sci. Rep.">
        <title>Diploid genomic architecture of Nitzschia inconspicua, an elite biomass production diatom.</title>
        <authorList>
            <person name="Oliver A."/>
            <person name="Podell S."/>
            <person name="Pinowska A."/>
            <person name="Traller J.C."/>
            <person name="Smith S.R."/>
            <person name="McClure R."/>
            <person name="Beliaev A."/>
            <person name="Bohutskyi P."/>
            <person name="Hill E.A."/>
            <person name="Rabines A."/>
            <person name="Zheng H."/>
            <person name="Allen L.Z."/>
            <person name="Kuo A."/>
            <person name="Grigoriev I.V."/>
            <person name="Allen A.E."/>
            <person name="Hazlebeck D."/>
            <person name="Allen E.E."/>
        </authorList>
    </citation>
    <scope>NUCLEOTIDE SEQUENCE</scope>
    <source>
        <strain evidence="2">Hildebrandi</strain>
    </source>
</reference>
<accession>A0A9K3LZM1</accession>
<reference evidence="2" key="2">
    <citation type="submission" date="2021-04" db="EMBL/GenBank/DDBJ databases">
        <authorList>
            <person name="Podell S."/>
        </authorList>
    </citation>
    <scope>NUCLEOTIDE SEQUENCE</scope>
    <source>
        <strain evidence="2">Hildebrandi</strain>
    </source>
</reference>
<protein>
    <submittedName>
        <fullName evidence="2">Uncharacterized protein</fullName>
    </submittedName>
</protein>
<dbReference type="Proteomes" id="UP000693970">
    <property type="component" value="Unassembled WGS sequence"/>
</dbReference>